<sequence length="84" mass="9239">MGLARSDLEETAVLVWPDNMPAVDTLIAMGTQWRTGVAGPTGLDYGVMPQVFRLLAIPRSDWPETFDCVRVLEAEALATMREST</sequence>
<accession>A0A7X5QS79</accession>
<evidence type="ECO:0000313" key="2">
    <source>
        <dbReference type="Proteomes" id="UP000518878"/>
    </source>
</evidence>
<name>A0A7X5QS79_9GAMM</name>
<dbReference type="AlphaFoldDB" id="A0A7X5QS79"/>
<dbReference type="Proteomes" id="UP000518878">
    <property type="component" value="Unassembled WGS sequence"/>
</dbReference>
<organism evidence="1 2">
    <name type="scientific">Luteibacter yeojuensis</name>
    <dbReference type="NCBI Taxonomy" id="345309"/>
    <lineage>
        <taxon>Bacteria</taxon>
        <taxon>Pseudomonadati</taxon>
        <taxon>Pseudomonadota</taxon>
        <taxon>Gammaproteobacteria</taxon>
        <taxon>Lysobacterales</taxon>
        <taxon>Rhodanobacteraceae</taxon>
        <taxon>Luteibacter</taxon>
    </lineage>
</organism>
<proteinExistence type="predicted"/>
<gene>
    <name evidence="1" type="ORF">HBF32_02850</name>
</gene>
<keyword evidence="2" id="KW-1185">Reference proteome</keyword>
<evidence type="ECO:0000313" key="1">
    <source>
        <dbReference type="EMBL" id="NID14400.1"/>
    </source>
</evidence>
<comment type="caution">
    <text evidence="1">The sequence shown here is derived from an EMBL/GenBank/DDBJ whole genome shotgun (WGS) entry which is preliminary data.</text>
</comment>
<reference evidence="1 2" key="1">
    <citation type="journal article" date="2006" name="Int. J. Syst. Evol. Microbiol.">
        <title>Dyella yeojuensis sp. nov., isolated from greenhouse soil in Korea.</title>
        <authorList>
            <person name="Kim B.Y."/>
            <person name="Weon H.Y."/>
            <person name="Lee K.H."/>
            <person name="Seok S.J."/>
            <person name="Kwon S.W."/>
            <person name="Go S.J."/>
            <person name="Stackebrandt E."/>
        </authorList>
    </citation>
    <scope>NUCLEOTIDE SEQUENCE [LARGE SCALE GENOMIC DNA]</scope>
    <source>
        <strain evidence="1 2">DSM 17673</strain>
    </source>
</reference>
<protein>
    <submittedName>
        <fullName evidence="1">DUF1799 domain-containing protein</fullName>
    </submittedName>
</protein>
<dbReference type="Pfam" id="PF08809">
    <property type="entry name" value="DUF1799"/>
    <property type="match status" value="1"/>
</dbReference>
<dbReference type="InterPro" id="IPR014915">
    <property type="entry name" value="Phage_TLS_TfmB"/>
</dbReference>
<dbReference type="EMBL" id="JAAQTL010000001">
    <property type="protein sequence ID" value="NID14400.1"/>
    <property type="molecule type" value="Genomic_DNA"/>
</dbReference>
<dbReference type="RefSeq" id="WP_166698115.1">
    <property type="nucleotide sequence ID" value="NZ_JAAQTL010000001.1"/>
</dbReference>